<dbReference type="Proteomes" id="UP000008810">
    <property type="component" value="Chromosome 3"/>
</dbReference>
<reference evidence="1" key="2">
    <citation type="submission" date="2017-06" db="EMBL/GenBank/DDBJ databases">
        <title>WGS assembly of Brachypodium distachyon.</title>
        <authorList>
            <consortium name="The International Brachypodium Initiative"/>
            <person name="Lucas S."/>
            <person name="Harmon-Smith M."/>
            <person name="Lail K."/>
            <person name="Tice H."/>
            <person name="Grimwood J."/>
            <person name="Bruce D."/>
            <person name="Barry K."/>
            <person name="Shu S."/>
            <person name="Lindquist E."/>
            <person name="Wang M."/>
            <person name="Pitluck S."/>
            <person name="Vogel J.P."/>
            <person name="Garvin D.F."/>
            <person name="Mockler T.C."/>
            <person name="Schmutz J."/>
            <person name="Rokhsar D."/>
            <person name="Bevan M.W."/>
        </authorList>
    </citation>
    <scope>NUCLEOTIDE SEQUENCE</scope>
    <source>
        <strain evidence="1">Bd21</strain>
    </source>
</reference>
<protein>
    <submittedName>
        <fullName evidence="1 2">Uncharacterized protein</fullName>
    </submittedName>
</protein>
<dbReference type="AlphaFoldDB" id="A0A2K2D353"/>
<gene>
    <name evidence="1" type="ORF">BRADI_3g44376v3</name>
</gene>
<dbReference type="EMBL" id="CM000882">
    <property type="protein sequence ID" value="PNT68700.1"/>
    <property type="molecule type" value="Genomic_DNA"/>
</dbReference>
<dbReference type="EnsemblPlants" id="PNT68700">
    <property type="protein sequence ID" value="PNT68700"/>
    <property type="gene ID" value="BRADI_3g44376v3"/>
</dbReference>
<accession>A0A2K2D353</accession>
<keyword evidence="3" id="KW-1185">Reference proteome</keyword>
<dbReference type="InParanoid" id="A0A2K2D353"/>
<evidence type="ECO:0000313" key="1">
    <source>
        <dbReference type="EMBL" id="PNT68700.1"/>
    </source>
</evidence>
<name>A0A2K2D353_BRADI</name>
<organism evidence="1">
    <name type="scientific">Brachypodium distachyon</name>
    <name type="common">Purple false brome</name>
    <name type="synonym">Trachynia distachya</name>
    <dbReference type="NCBI Taxonomy" id="15368"/>
    <lineage>
        <taxon>Eukaryota</taxon>
        <taxon>Viridiplantae</taxon>
        <taxon>Streptophyta</taxon>
        <taxon>Embryophyta</taxon>
        <taxon>Tracheophyta</taxon>
        <taxon>Spermatophyta</taxon>
        <taxon>Magnoliopsida</taxon>
        <taxon>Liliopsida</taxon>
        <taxon>Poales</taxon>
        <taxon>Poaceae</taxon>
        <taxon>BOP clade</taxon>
        <taxon>Pooideae</taxon>
        <taxon>Stipodae</taxon>
        <taxon>Brachypodieae</taxon>
        <taxon>Brachypodium</taxon>
    </lineage>
</organism>
<dbReference type="Gramene" id="PNT68700">
    <property type="protein sequence ID" value="PNT68700"/>
    <property type="gene ID" value="BRADI_3g44376v3"/>
</dbReference>
<evidence type="ECO:0000313" key="3">
    <source>
        <dbReference type="Proteomes" id="UP000008810"/>
    </source>
</evidence>
<sequence length="115" mass="13658">MSRMRVVLCWSFGPHMDMDGVRWYVHFQLRQRVQYPKARLHWIAPHEMLNLQAGRSKSWWRLSPFEATPTGEYKQTKKLLFLRFHNLVNLLQTLPGRDKEVMQKAFGFHANAACS</sequence>
<evidence type="ECO:0000313" key="2">
    <source>
        <dbReference type="EnsemblPlants" id="PNT68700"/>
    </source>
</evidence>
<proteinExistence type="predicted"/>
<reference evidence="1 2" key="1">
    <citation type="journal article" date="2010" name="Nature">
        <title>Genome sequencing and analysis of the model grass Brachypodium distachyon.</title>
        <authorList>
            <consortium name="International Brachypodium Initiative"/>
        </authorList>
    </citation>
    <scope>NUCLEOTIDE SEQUENCE [LARGE SCALE GENOMIC DNA]</scope>
    <source>
        <strain evidence="1 2">Bd21</strain>
    </source>
</reference>
<reference evidence="2" key="3">
    <citation type="submission" date="2018-08" db="UniProtKB">
        <authorList>
            <consortium name="EnsemblPlants"/>
        </authorList>
    </citation>
    <scope>IDENTIFICATION</scope>
    <source>
        <strain evidence="2">cv. Bd21</strain>
    </source>
</reference>